<sequence length="35" mass="3537">GVDIPLEAIGAPQCGHAAACVDTSCPQSSQLIRDI</sequence>
<protein>
    <submittedName>
        <fullName evidence="1">Uncharacterized protein</fullName>
    </submittedName>
</protein>
<name>X1P363_9ZZZZ</name>
<reference evidence="1" key="1">
    <citation type="journal article" date="2014" name="Front. Microbiol.">
        <title>High frequency of phylogenetically diverse reductive dehalogenase-homologous genes in deep subseafloor sedimentary metagenomes.</title>
        <authorList>
            <person name="Kawai M."/>
            <person name="Futagami T."/>
            <person name="Toyoda A."/>
            <person name="Takaki Y."/>
            <person name="Nishi S."/>
            <person name="Hori S."/>
            <person name="Arai W."/>
            <person name="Tsubouchi T."/>
            <person name="Morono Y."/>
            <person name="Uchiyama I."/>
            <person name="Ito T."/>
            <person name="Fujiyama A."/>
            <person name="Inagaki F."/>
            <person name="Takami H."/>
        </authorList>
    </citation>
    <scope>NUCLEOTIDE SEQUENCE</scope>
    <source>
        <strain evidence="1">Expedition CK06-06</strain>
    </source>
</reference>
<evidence type="ECO:0000313" key="1">
    <source>
        <dbReference type="EMBL" id="GAI50308.1"/>
    </source>
</evidence>
<feature type="non-terminal residue" evidence="1">
    <location>
        <position position="1"/>
    </location>
</feature>
<comment type="caution">
    <text evidence="1">The sequence shown here is derived from an EMBL/GenBank/DDBJ whole genome shotgun (WGS) entry which is preliminary data.</text>
</comment>
<dbReference type="EMBL" id="BARV01042718">
    <property type="protein sequence ID" value="GAI50308.1"/>
    <property type="molecule type" value="Genomic_DNA"/>
</dbReference>
<gene>
    <name evidence="1" type="ORF">S06H3_64112</name>
</gene>
<organism evidence="1">
    <name type="scientific">marine sediment metagenome</name>
    <dbReference type="NCBI Taxonomy" id="412755"/>
    <lineage>
        <taxon>unclassified sequences</taxon>
        <taxon>metagenomes</taxon>
        <taxon>ecological metagenomes</taxon>
    </lineage>
</organism>
<proteinExistence type="predicted"/>
<dbReference type="AlphaFoldDB" id="X1P363"/>
<accession>X1P363</accession>